<evidence type="ECO:0000313" key="2">
    <source>
        <dbReference type="Proteomes" id="UP000694846"/>
    </source>
</evidence>
<reference evidence="3" key="1">
    <citation type="submission" date="2025-08" db="UniProtKB">
        <authorList>
            <consortium name="RefSeq"/>
        </authorList>
    </citation>
    <scope>IDENTIFICATION</scope>
    <source>
        <tissue evidence="3">Whole body</tissue>
    </source>
</reference>
<gene>
    <name evidence="3" type="primary">LOC112692333</name>
</gene>
<evidence type="ECO:0000256" key="1">
    <source>
        <dbReference type="SAM" id="MobiDB-lite"/>
    </source>
</evidence>
<feature type="compositionally biased region" description="Basic residues" evidence="1">
    <location>
        <begin position="126"/>
        <end position="148"/>
    </location>
</feature>
<evidence type="ECO:0000313" key="3">
    <source>
        <dbReference type="RefSeq" id="XP_025422758.1"/>
    </source>
</evidence>
<dbReference type="GeneID" id="112692333"/>
<proteinExistence type="predicted"/>
<name>A0A8B8GIC2_9HEMI</name>
<feature type="compositionally biased region" description="Basic and acidic residues" evidence="1">
    <location>
        <begin position="158"/>
        <end position="182"/>
    </location>
</feature>
<dbReference type="RefSeq" id="XP_025422758.1">
    <property type="nucleotide sequence ID" value="XM_025566973.1"/>
</dbReference>
<organism evidence="2 3">
    <name type="scientific">Sipha flava</name>
    <name type="common">yellow sugarcane aphid</name>
    <dbReference type="NCBI Taxonomy" id="143950"/>
    <lineage>
        <taxon>Eukaryota</taxon>
        <taxon>Metazoa</taxon>
        <taxon>Ecdysozoa</taxon>
        <taxon>Arthropoda</taxon>
        <taxon>Hexapoda</taxon>
        <taxon>Insecta</taxon>
        <taxon>Pterygota</taxon>
        <taxon>Neoptera</taxon>
        <taxon>Paraneoptera</taxon>
        <taxon>Hemiptera</taxon>
        <taxon>Sternorrhyncha</taxon>
        <taxon>Aphidomorpha</taxon>
        <taxon>Aphidoidea</taxon>
        <taxon>Aphididae</taxon>
        <taxon>Sipha</taxon>
    </lineage>
</organism>
<sequence>MLLVDDGDTLSLGENDEDVAELNKLMDMMEAEVNDKDVETLKKNNKSIKNYTDYTVKVEESNVINPSKTVKNVTSLINPPKEEVESIETLEEIRDSLAQCIQINSSVPLKSRSPFKKKKLKFPYSKLRKSSPSRLPKRLSPLRKKNLSPRRYSPLNDESLKEKEKVKPVYEQIESRSIDPVS</sequence>
<dbReference type="Proteomes" id="UP000694846">
    <property type="component" value="Unplaced"/>
</dbReference>
<feature type="region of interest" description="Disordered" evidence="1">
    <location>
        <begin position="126"/>
        <end position="182"/>
    </location>
</feature>
<accession>A0A8B8GIC2</accession>
<protein>
    <submittedName>
        <fullName evidence="3">Uncharacterized protein LOC112692333</fullName>
    </submittedName>
</protein>
<dbReference type="AlphaFoldDB" id="A0A8B8GIC2"/>
<keyword evidence="2" id="KW-1185">Reference proteome</keyword>